<evidence type="ECO:0000256" key="1">
    <source>
        <dbReference type="SAM" id="MobiDB-lite"/>
    </source>
</evidence>
<reference evidence="2 3" key="1">
    <citation type="submission" date="2016-05" db="EMBL/GenBank/DDBJ databases">
        <title>Comparative analysis of secretome profiles of manganese(II)-oxidizing ascomycete fungi.</title>
        <authorList>
            <consortium name="DOE Joint Genome Institute"/>
            <person name="Zeiner C.A."/>
            <person name="Purvine S.O."/>
            <person name="Zink E.M."/>
            <person name="Wu S."/>
            <person name="Pasa-Tolic L."/>
            <person name="Chaput D.L."/>
            <person name="Haridas S."/>
            <person name="Grigoriev I.V."/>
            <person name="Santelli C.M."/>
            <person name="Hansel C.M."/>
        </authorList>
    </citation>
    <scope>NUCLEOTIDE SEQUENCE [LARGE SCALE GENOMIC DNA]</scope>
    <source>
        <strain evidence="2 3">AP3s5-JAC2a</strain>
    </source>
</reference>
<protein>
    <submittedName>
        <fullName evidence="2">Uncharacterized protein</fullName>
    </submittedName>
</protein>
<evidence type="ECO:0000313" key="2">
    <source>
        <dbReference type="EMBL" id="OAG07086.1"/>
    </source>
</evidence>
<keyword evidence="3" id="KW-1185">Reference proteome</keyword>
<organism evidence="2 3">
    <name type="scientific">Paraphaeosphaeria sporulosa</name>
    <dbReference type="NCBI Taxonomy" id="1460663"/>
    <lineage>
        <taxon>Eukaryota</taxon>
        <taxon>Fungi</taxon>
        <taxon>Dikarya</taxon>
        <taxon>Ascomycota</taxon>
        <taxon>Pezizomycotina</taxon>
        <taxon>Dothideomycetes</taxon>
        <taxon>Pleosporomycetidae</taxon>
        <taxon>Pleosporales</taxon>
        <taxon>Massarineae</taxon>
        <taxon>Didymosphaeriaceae</taxon>
        <taxon>Paraphaeosphaeria</taxon>
    </lineage>
</organism>
<accession>A0A177CIF1</accession>
<dbReference type="AlphaFoldDB" id="A0A177CIF1"/>
<feature type="region of interest" description="Disordered" evidence="1">
    <location>
        <begin position="46"/>
        <end position="121"/>
    </location>
</feature>
<dbReference type="Proteomes" id="UP000077069">
    <property type="component" value="Unassembled WGS sequence"/>
</dbReference>
<dbReference type="InParanoid" id="A0A177CIF1"/>
<dbReference type="GeneID" id="28763608"/>
<dbReference type="RefSeq" id="XP_018037451.1">
    <property type="nucleotide sequence ID" value="XM_018180122.1"/>
</dbReference>
<feature type="compositionally biased region" description="Low complexity" evidence="1">
    <location>
        <begin position="47"/>
        <end position="57"/>
    </location>
</feature>
<name>A0A177CIF1_9PLEO</name>
<sequence length="272" mass="28346">MRAMHTVSKHQLASISQQHLSYCKGPLTLSASKPLDYPARYEARVRSGTTAGSSTSEGHGRRDGRPSALASERCAPPRAAGPNRLAGRRGLTAAHVRAPLAAGGRSGSAGRVREAPGGRRRCGRIAAQRRQCHGDAATPCSRLFAGSAAIASARARSGVVARGGAIRPAGGHIAHSSLSSLQFRAVGRAKRRLRTLDVDLAAACAPWHGSPAAADGWLHTSRHHDVIARHHHGALCAQPSRSCAPSPAPRPRPAPAERHPRLPASLAGAPRA</sequence>
<proteinExistence type="predicted"/>
<gene>
    <name evidence="2" type="ORF">CC84DRAFT_1174956</name>
</gene>
<dbReference type="EMBL" id="KV441551">
    <property type="protein sequence ID" value="OAG07086.1"/>
    <property type="molecule type" value="Genomic_DNA"/>
</dbReference>
<evidence type="ECO:0000313" key="3">
    <source>
        <dbReference type="Proteomes" id="UP000077069"/>
    </source>
</evidence>
<feature type="region of interest" description="Disordered" evidence="1">
    <location>
        <begin position="238"/>
        <end position="272"/>
    </location>
</feature>